<dbReference type="GO" id="GO:0009002">
    <property type="term" value="F:serine-type D-Ala-D-Ala carboxypeptidase activity"/>
    <property type="evidence" value="ECO:0007669"/>
    <property type="project" value="UniProtKB-EC"/>
</dbReference>
<evidence type="ECO:0000256" key="16">
    <source>
        <dbReference type="ARBA" id="ARBA00049902"/>
    </source>
</evidence>
<dbReference type="GO" id="GO:0005886">
    <property type="term" value="C:plasma membrane"/>
    <property type="evidence" value="ECO:0007669"/>
    <property type="project" value="UniProtKB-SubCell"/>
</dbReference>
<accession>A0A1F7GC16</accession>
<evidence type="ECO:0000256" key="7">
    <source>
        <dbReference type="ARBA" id="ARBA00022676"/>
    </source>
</evidence>
<keyword evidence="10" id="KW-0133">Cell shape</keyword>
<comment type="catalytic activity">
    <reaction evidence="15">
        <text>Preferential cleavage: (Ac)2-L-Lys-D-Ala-|-D-Ala. Also transpeptidation of peptidyl-alanyl moieties that are N-acyl substituents of D-alanine.</text>
        <dbReference type="EC" id="3.4.16.4"/>
    </reaction>
</comment>
<evidence type="ECO:0000256" key="9">
    <source>
        <dbReference type="ARBA" id="ARBA00022801"/>
    </source>
</evidence>
<name>A0A1F7GC16_9BACT</name>
<keyword evidence="14" id="KW-0961">Cell wall biogenesis/degradation</keyword>
<organism evidence="20 21">
    <name type="scientific">Candidatus Roizmanbacteria bacterium RIFCSPHIGHO2_01_FULL_39_12b</name>
    <dbReference type="NCBI Taxonomy" id="1802030"/>
    <lineage>
        <taxon>Bacteria</taxon>
        <taxon>Candidatus Roizmaniibacteriota</taxon>
    </lineage>
</organism>
<evidence type="ECO:0000256" key="2">
    <source>
        <dbReference type="ARBA" id="ARBA00007090"/>
    </source>
</evidence>
<keyword evidence="11" id="KW-0573">Peptidoglycan synthesis</keyword>
<evidence type="ECO:0000313" key="20">
    <source>
        <dbReference type="EMBL" id="OGK16453.1"/>
    </source>
</evidence>
<protein>
    <submittedName>
        <fullName evidence="20">Uncharacterized protein</fullName>
    </submittedName>
</protein>
<dbReference type="InterPro" id="IPR012338">
    <property type="entry name" value="Beta-lactam/transpept-like"/>
</dbReference>
<evidence type="ECO:0000259" key="18">
    <source>
        <dbReference type="Pfam" id="PF00905"/>
    </source>
</evidence>
<dbReference type="PANTHER" id="PTHR32282:SF11">
    <property type="entry name" value="PENICILLIN-BINDING PROTEIN 1B"/>
    <property type="match status" value="1"/>
</dbReference>
<dbReference type="InterPro" id="IPR050396">
    <property type="entry name" value="Glycosyltr_51/Transpeptidase"/>
</dbReference>
<evidence type="ECO:0000313" key="21">
    <source>
        <dbReference type="Proteomes" id="UP000178372"/>
    </source>
</evidence>
<dbReference type="GO" id="GO:0009252">
    <property type="term" value="P:peptidoglycan biosynthetic process"/>
    <property type="evidence" value="ECO:0007669"/>
    <property type="project" value="UniProtKB-KW"/>
</dbReference>
<gene>
    <name evidence="20" type="ORF">A2690_03845</name>
</gene>
<dbReference type="InterPro" id="IPR001460">
    <property type="entry name" value="PCN-bd_Tpept"/>
</dbReference>
<dbReference type="GO" id="GO:0008360">
    <property type="term" value="P:regulation of cell shape"/>
    <property type="evidence" value="ECO:0007669"/>
    <property type="project" value="UniProtKB-KW"/>
</dbReference>
<feature type="domain" description="Glycosyl transferase family 51" evidence="19">
    <location>
        <begin position="146"/>
        <end position="321"/>
    </location>
</feature>
<dbReference type="Pfam" id="PF00912">
    <property type="entry name" value="Transgly"/>
    <property type="match status" value="1"/>
</dbReference>
<keyword evidence="5" id="KW-0121">Carboxypeptidase</keyword>
<sequence length="751" mass="83113">MSRIKPTDQILFLAGFLASNLIIIGNFVLSLIALLGSASINLISLLQEILSASRKAIVEVLKKFIKQIKKILKFLLKKEPKQQKVKVSKKKSQLKTRIVFFTAGVVFAGFAVMIYSGYSFINSLPNPRLIGLVNYPVSTQILDRKGRLLYEIHSDQNRTPIKIKQLPDYVWQSTIAIEDKNFFSHNGISIVNGILRAAADSIKTGHIQGGSTITQQLIKTALLTPERTINRKAKEIILALWAETVYSKKQILEMYLNQVPYGGASYGIEAASQTFFGKSASSLSIAQAAFLAGLPQAPSSYSPYTDPKLALRRRNEVLKAMSKTGYISNSQYDLSRQEVINVKDPNTFIKAPHFVFFVRSYLEKLFGTRMIEEGGLRVTTTLDLDLQSKVEEILKEELDSLLSLNVTNGGVVITQPETGEILTMVGSRDYFKEPYGSYNVTTANRQPGSSIKPIMYSLALQRGYTASSIIEDGPVVFNTPGSPLYKPVNYDGRYHGKVPLRYALANSYNIPAVKVLNTLGVANFVNYAASMGLSTLTNPKRYGLSITLGGGEVKLVDMAVAYGVFANYGKRVELDPVINVVDFQGRQLYQSKVDTRSKNVLPDSVAFIISNILSDNKARENAFGTNSQLEISDHTVAVKTGTTNSKRDNLTIGYTRSLLAAVWVGNNDNSPMDPQLTSGVTGAAPIWRRVMTYILGYDLSNEFVPKEGFYVPDSVVEKKCFYNRPEFFIKGTEETVNCQPQQLNSPTISPQ</sequence>
<dbReference type="Gene3D" id="1.10.3810.10">
    <property type="entry name" value="Biosynthetic peptidoglycan transglycosylase-like"/>
    <property type="match status" value="1"/>
</dbReference>
<feature type="transmembrane region" description="Helical" evidence="17">
    <location>
        <begin position="98"/>
        <end position="118"/>
    </location>
</feature>
<keyword evidence="13" id="KW-0511">Multifunctional enzyme</keyword>
<keyword evidence="17" id="KW-1133">Transmembrane helix</keyword>
<evidence type="ECO:0000256" key="1">
    <source>
        <dbReference type="ARBA" id="ARBA00004236"/>
    </source>
</evidence>
<keyword evidence="7" id="KW-0328">Glycosyltransferase</keyword>
<evidence type="ECO:0000256" key="3">
    <source>
        <dbReference type="ARBA" id="ARBA00007739"/>
    </source>
</evidence>
<comment type="subcellular location">
    <subcellularLocation>
        <location evidence="1">Cell membrane</location>
    </subcellularLocation>
</comment>
<dbReference type="SUPFAM" id="SSF53955">
    <property type="entry name" value="Lysozyme-like"/>
    <property type="match status" value="1"/>
</dbReference>
<comment type="similarity">
    <text evidence="2">In the C-terminal section; belongs to the transpeptidase family.</text>
</comment>
<dbReference type="SUPFAM" id="SSF56601">
    <property type="entry name" value="beta-lactamase/transpeptidase-like"/>
    <property type="match status" value="1"/>
</dbReference>
<evidence type="ECO:0000259" key="19">
    <source>
        <dbReference type="Pfam" id="PF00912"/>
    </source>
</evidence>
<dbReference type="GO" id="GO:0008658">
    <property type="term" value="F:penicillin binding"/>
    <property type="evidence" value="ECO:0007669"/>
    <property type="project" value="InterPro"/>
</dbReference>
<feature type="domain" description="Penicillin-binding protein transpeptidase" evidence="18">
    <location>
        <begin position="409"/>
        <end position="654"/>
    </location>
</feature>
<dbReference type="Gene3D" id="3.40.710.10">
    <property type="entry name" value="DD-peptidase/beta-lactamase superfamily"/>
    <property type="match status" value="1"/>
</dbReference>
<comment type="catalytic activity">
    <reaction evidence="16">
        <text>[GlcNAc-(1-&gt;4)-Mur2Ac(oyl-L-Ala-gamma-D-Glu-L-Lys-D-Ala-D-Ala)](n)-di-trans,octa-cis-undecaprenyl diphosphate + beta-D-GlcNAc-(1-&gt;4)-Mur2Ac(oyl-L-Ala-gamma-D-Glu-L-Lys-D-Ala-D-Ala)-di-trans,octa-cis-undecaprenyl diphosphate = [GlcNAc-(1-&gt;4)-Mur2Ac(oyl-L-Ala-gamma-D-Glu-L-Lys-D-Ala-D-Ala)](n+1)-di-trans,octa-cis-undecaprenyl diphosphate + di-trans,octa-cis-undecaprenyl diphosphate + H(+)</text>
        <dbReference type="Rhea" id="RHEA:23708"/>
        <dbReference type="Rhea" id="RHEA-COMP:9602"/>
        <dbReference type="Rhea" id="RHEA-COMP:9603"/>
        <dbReference type="ChEBI" id="CHEBI:15378"/>
        <dbReference type="ChEBI" id="CHEBI:58405"/>
        <dbReference type="ChEBI" id="CHEBI:60033"/>
        <dbReference type="ChEBI" id="CHEBI:78435"/>
        <dbReference type="EC" id="2.4.99.28"/>
    </reaction>
</comment>
<evidence type="ECO:0000256" key="13">
    <source>
        <dbReference type="ARBA" id="ARBA00023268"/>
    </source>
</evidence>
<dbReference type="InterPro" id="IPR036950">
    <property type="entry name" value="PBP_transglycosylase"/>
</dbReference>
<evidence type="ECO:0000256" key="11">
    <source>
        <dbReference type="ARBA" id="ARBA00022984"/>
    </source>
</evidence>
<evidence type="ECO:0000256" key="12">
    <source>
        <dbReference type="ARBA" id="ARBA00023136"/>
    </source>
</evidence>
<keyword evidence="17" id="KW-0812">Transmembrane</keyword>
<dbReference type="EMBL" id="MFZF01000016">
    <property type="protein sequence ID" value="OGK16453.1"/>
    <property type="molecule type" value="Genomic_DNA"/>
</dbReference>
<keyword evidence="6" id="KW-0645">Protease</keyword>
<dbReference type="FunFam" id="1.10.3810.10:FF:000001">
    <property type="entry name" value="Penicillin-binding protein 1A"/>
    <property type="match status" value="1"/>
</dbReference>
<dbReference type="PANTHER" id="PTHR32282">
    <property type="entry name" value="BINDING PROTEIN TRANSPEPTIDASE, PUTATIVE-RELATED"/>
    <property type="match status" value="1"/>
</dbReference>
<dbReference type="GO" id="GO:0030288">
    <property type="term" value="C:outer membrane-bounded periplasmic space"/>
    <property type="evidence" value="ECO:0007669"/>
    <property type="project" value="TreeGrafter"/>
</dbReference>
<evidence type="ECO:0000256" key="10">
    <source>
        <dbReference type="ARBA" id="ARBA00022960"/>
    </source>
</evidence>
<dbReference type="GO" id="GO:0071555">
    <property type="term" value="P:cell wall organization"/>
    <property type="evidence" value="ECO:0007669"/>
    <property type="project" value="UniProtKB-KW"/>
</dbReference>
<comment type="caution">
    <text evidence="20">The sequence shown here is derived from an EMBL/GenBank/DDBJ whole genome shotgun (WGS) entry which is preliminary data.</text>
</comment>
<reference evidence="20 21" key="1">
    <citation type="journal article" date="2016" name="Nat. Commun.">
        <title>Thousands of microbial genomes shed light on interconnected biogeochemical processes in an aquifer system.</title>
        <authorList>
            <person name="Anantharaman K."/>
            <person name="Brown C.T."/>
            <person name="Hug L.A."/>
            <person name="Sharon I."/>
            <person name="Castelle C.J."/>
            <person name="Probst A.J."/>
            <person name="Thomas B.C."/>
            <person name="Singh A."/>
            <person name="Wilkins M.J."/>
            <person name="Karaoz U."/>
            <person name="Brodie E.L."/>
            <person name="Williams K.H."/>
            <person name="Hubbard S.S."/>
            <person name="Banfield J.F."/>
        </authorList>
    </citation>
    <scope>NUCLEOTIDE SEQUENCE [LARGE SCALE GENOMIC DNA]</scope>
</reference>
<dbReference type="InterPro" id="IPR023346">
    <property type="entry name" value="Lysozyme-like_dom_sf"/>
</dbReference>
<dbReference type="Pfam" id="PF00905">
    <property type="entry name" value="Transpeptidase"/>
    <property type="match status" value="1"/>
</dbReference>
<evidence type="ECO:0000256" key="4">
    <source>
        <dbReference type="ARBA" id="ARBA00022475"/>
    </source>
</evidence>
<keyword evidence="12 17" id="KW-0472">Membrane</keyword>
<keyword evidence="4" id="KW-1003">Cell membrane</keyword>
<dbReference type="AlphaFoldDB" id="A0A1F7GC16"/>
<keyword evidence="9" id="KW-0378">Hydrolase</keyword>
<dbReference type="GO" id="GO:0006508">
    <property type="term" value="P:proteolysis"/>
    <property type="evidence" value="ECO:0007669"/>
    <property type="project" value="UniProtKB-KW"/>
</dbReference>
<comment type="similarity">
    <text evidence="3">In the N-terminal section; belongs to the glycosyltransferase 51 family.</text>
</comment>
<evidence type="ECO:0000256" key="17">
    <source>
        <dbReference type="SAM" id="Phobius"/>
    </source>
</evidence>
<dbReference type="InterPro" id="IPR001264">
    <property type="entry name" value="Glyco_trans_51"/>
</dbReference>
<dbReference type="NCBIfam" id="TIGR02074">
    <property type="entry name" value="PBP_1a_fam"/>
    <property type="match status" value="1"/>
</dbReference>
<proteinExistence type="inferred from homology"/>
<evidence type="ECO:0000256" key="5">
    <source>
        <dbReference type="ARBA" id="ARBA00022645"/>
    </source>
</evidence>
<dbReference type="GO" id="GO:0008955">
    <property type="term" value="F:peptidoglycan glycosyltransferase activity"/>
    <property type="evidence" value="ECO:0007669"/>
    <property type="project" value="UniProtKB-EC"/>
</dbReference>
<keyword evidence="8" id="KW-0808">Transferase</keyword>
<dbReference type="Proteomes" id="UP000178372">
    <property type="component" value="Unassembled WGS sequence"/>
</dbReference>
<evidence type="ECO:0000256" key="14">
    <source>
        <dbReference type="ARBA" id="ARBA00023316"/>
    </source>
</evidence>
<feature type="transmembrane region" description="Helical" evidence="17">
    <location>
        <begin position="12"/>
        <end position="35"/>
    </location>
</feature>
<evidence type="ECO:0000256" key="15">
    <source>
        <dbReference type="ARBA" id="ARBA00034000"/>
    </source>
</evidence>
<evidence type="ECO:0000256" key="8">
    <source>
        <dbReference type="ARBA" id="ARBA00022679"/>
    </source>
</evidence>
<evidence type="ECO:0000256" key="6">
    <source>
        <dbReference type="ARBA" id="ARBA00022670"/>
    </source>
</evidence>